<keyword evidence="1" id="KW-1133">Transmembrane helix</keyword>
<reference evidence="3" key="1">
    <citation type="submission" date="2017-02" db="UniProtKB">
        <authorList>
            <consortium name="WormBaseParasite"/>
        </authorList>
    </citation>
    <scope>IDENTIFICATION</scope>
</reference>
<feature type="transmembrane region" description="Helical" evidence="1">
    <location>
        <begin position="16"/>
        <end position="33"/>
    </location>
</feature>
<dbReference type="WBParaSite" id="SMUV_0000279601-mRNA-1">
    <property type="protein sequence ID" value="SMUV_0000279601-mRNA-1"/>
    <property type="gene ID" value="SMUV_0000279601"/>
</dbReference>
<keyword evidence="2" id="KW-1185">Reference proteome</keyword>
<evidence type="ECO:0000313" key="2">
    <source>
        <dbReference type="Proteomes" id="UP000046393"/>
    </source>
</evidence>
<dbReference type="SUPFAM" id="SSF81324">
    <property type="entry name" value="Voltage-gated potassium channels"/>
    <property type="match status" value="1"/>
</dbReference>
<sequence>MRFRLRKQLFIKRNKVCDYSLALALIGLTLIVIDSELTANPQTGIKKDHIVSLVLRSLCAISTVILIGTLILYHAIEIKIALIDSGADDWRIAFTTERMIKLIIEIAICIICPVPGTGTMNWPFIHSDTRKISRVDVPVDVILSVPMFLRLYLLCRFMVLHSKQFQDAATRSIAALNRISMDFRFVIKTMMAVHPLRVLIVFTVAFWICMAWMFTQCER</sequence>
<dbReference type="PANTHER" id="PTHR10153">
    <property type="entry name" value="SMALL CONDUCTANCE CALCIUM-ACTIVATED POTASSIUM CHANNEL"/>
    <property type="match status" value="1"/>
</dbReference>
<feature type="transmembrane region" description="Helical" evidence="1">
    <location>
        <begin position="196"/>
        <end position="214"/>
    </location>
</feature>
<proteinExistence type="predicted"/>
<evidence type="ECO:0000313" key="3">
    <source>
        <dbReference type="WBParaSite" id="SMUV_0000279601-mRNA-1"/>
    </source>
</evidence>
<dbReference type="GO" id="GO:0016286">
    <property type="term" value="F:small conductance calcium-activated potassium channel activity"/>
    <property type="evidence" value="ECO:0007669"/>
    <property type="project" value="InterPro"/>
</dbReference>
<dbReference type="GO" id="GO:0016020">
    <property type="term" value="C:membrane"/>
    <property type="evidence" value="ECO:0007669"/>
    <property type="project" value="InterPro"/>
</dbReference>
<feature type="transmembrane region" description="Helical" evidence="1">
    <location>
        <begin position="53"/>
        <end position="73"/>
    </location>
</feature>
<evidence type="ECO:0000256" key="1">
    <source>
        <dbReference type="SAM" id="Phobius"/>
    </source>
</evidence>
<dbReference type="AlphaFoldDB" id="A0A0N5AEW9"/>
<keyword evidence="1" id="KW-0472">Membrane</keyword>
<feature type="transmembrane region" description="Helical" evidence="1">
    <location>
        <begin position="102"/>
        <end position="125"/>
    </location>
</feature>
<name>A0A0N5AEW9_9BILA</name>
<dbReference type="Proteomes" id="UP000046393">
    <property type="component" value="Unplaced"/>
</dbReference>
<dbReference type="InterPro" id="IPR015449">
    <property type="entry name" value="K_chnl_Ca-activ_SK"/>
</dbReference>
<dbReference type="STRING" id="451379.A0A0N5AEW9"/>
<accession>A0A0N5AEW9</accession>
<keyword evidence="1" id="KW-0812">Transmembrane</keyword>
<feature type="transmembrane region" description="Helical" evidence="1">
    <location>
        <begin position="137"/>
        <end position="155"/>
    </location>
</feature>
<organism evidence="2 3">
    <name type="scientific">Syphacia muris</name>
    <dbReference type="NCBI Taxonomy" id="451379"/>
    <lineage>
        <taxon>Eukaryota</taxon>
        <taxon>Metazoa</taxon>
        <taxon>Ecdysozoa</taxon>
        <taxon>Nematoda</taxon>
        <taxon>Chromadorea</taxon>
        <taxon>Rhabditida</taxon>
        <taxon>Spirurina</taxon>
        <taxon>Oxyuridomorpha</taxon>
        <taxon>Oxyuroidea</taxon>
        <taxon>Oxyuridae</taxon>
        <taxon>Syphacia</taxon>
    </lineage>
</organism>
<dbReference type="Pfam" id="PF03530">
    <property type="entry name" value="SK_channel"/>
    <property type="match status" value="1"/>
</dbReference>
<protein>
    <submittedName>
        <fullName evidence="3">Ion_trans domain-containing protein</fullName>
    </submittedName>
</protein>